<keyword evidence="7" id="KW-0915">Sodium</keyword>
<feature type="transmembrane region" description="Helical" evidence="12">
    <location>
        <begin position="41"/>
        <end position="59"/>
    </location>
</feature>
<feature type="transmembrane region" description="Helical" evidence="12">
    <location>
        <begin position="107"/>
        <end position="129"/>
    </location>
</feature>
<evidence type="ECO:0000256" key="5">
    <source>
        <dbReference type="ARBA" id="ARBA00022692"/>
    </source>
</evidence>
<feature type="compositionally biased region" description="Gly residues" evidence="11">
    <location>
        <begin position="1069"/>
        <end position="1083"/>
    </location>
</feature>
<feature type="compositionally biased region" description="Acidic residues" evidence="11">
    <location>
        <begin position="810"/>
        <end position="826"/>
    </location>
</feature>
<evidence type="ECO:0000313" key="14">
    <source>
        <dbReference type="EMBL" id="THV06424.1"/>
    </source>
</evidence>
<dbReference type="InterPro" id="IPR004712">
    <property type="entry name" value="Na+/H+_antiporter_fungi"/>
</dbReference>
<feature type="region of interest" description="Disordered" evidence="11">
    <location>
        <begin position="688"/>
        <end position="1095"/>
    </location>
</feature>
<gene>
    <name evidence="14" type="ORF">K435DRAFT_773360</name>
</gene>
<evidence type="ECO:0000256" key="1">
    <source>
        <dbReference type="ARBA" id="ARBA00004141"/>
    </source>
</evidence>
<feature type="compositionally biased region" description="Low complexity" evidence="11">
    <location>
        <begin position="934"/>
        <end position="973"/>
    </location>
</feature>
<evidence type="ECO:0000313" key="15">
    <source>
        <dbReference type="Proteomes" id="UP000297245"/>
    </source>
</evidence>
<dbReference type="PANTHER" id="PTHR31382:SF4">
    <property type="entry name" value="NA(+)_H(+) ANTIPORTER"/>
    <property type="match status" value="1"/>
</dbReference>
<evidence type="ECO:0000256" key="11">
    <source>
        <dbReference type="SAM" id="MobiDB-lite"/>
    </source>
</evidence>
<feature type="compositionally biased region" description="Basic and acidic residues" evidence="11">
    <location>
        <begin position="659"/>
        <end position="673"/>
    </location>
</feature>
<feature type="transmembrane region" description="Helical" evidence="12">
    <location>
        <begin position="135"/>
        <end position="158"/>
    </location>
</feature>
<feature type="transmembrane region" description="Helical" evidence="12">
    <location>
        <begin position="179"/>
        <end position="197"/>
    </location>
</feature>
<protein>
    <recommendedName>
        <fullName evidence="13">Cation/H+ exchanger transmembrane domain-containing protein</fullName>
    </recommendedName>
</protein>
<feature type="region of interest" description="Disordered" evidence="11">
    <location>
        <begin position="464"/>
        <end position="673"/>
    </location>
</feature>
<feature type="compositionally biased region" description="Basic and acidic residues" evidence="11">
    <location>
        <begin position="747"/>
        <end position="801"/>
    </location>
</feature>
<dbReference type="Proteomes" id="UP000297245">
    <property type="component" value="Unassembled WGS sequence"/>
</dbReference>
<keyword evidence="6 12" id="KW-1133">Transmembrane helix</keyword>
<feature type="transmembrane region" description="Helical" evidence="12">
    <location>
        <begin position="79"/>
        <end position="95"/>
    </location>
</feature>
<organism evidence="14 15">
    <name type="scientific">Dendrothele bispora (strain CBS 962.96)</name>
    <dbReference type="NCBI Taxonomy" id="1314807"/>
    <lineage>
        <taxon>Eukaryota</taxon>
        <taxon>Fungi</taxon>
        <taxon>Dikarya</taxon>
        <taxon>Basidiomycota</taxon>
        <taxon>Agaricomycotina</taxon>
        <taxon>Agaricomycetes</taxon>
        <taxon>Agaricomycetidae</taxon>
        <taxon>Agaricales</taxon>
        <taxon>Agaricales incertae sedis</taxon>
        <taxon>Dendrothele</taxon>
    </lineage>
</organism>
<evidence type="ECO:0000256" key="7">
    <source>
        <dbReference type="ARBA" id="ARBA00023053"/>
    </source>
</evidence>
<dbReference type="InterPro" id="IPR006153">
    <property type="entry name" value="Cation/H_exchanger_TM"/>
</dbReference>
<evidence type="ECO:0000256" key="9">
    <source>
        <dbReference type="ARBA" id="ARBA00023136"/>
    </source>
</evidence>
<evidence type="ECO:0000259" key="13">
    <source>
        <dbReference type="Pfam" id="PF00999"/>
    </source>
</evidence>
<feature type="compositionally biased region" description="Gly residues" evidence="11">
    <location>
        <begin position="724"/>
        <end position="733"/>
    </location>
</feature>
<keyword evidence="5 12" id="KW-0812">Transmembrane</keyword>
<keyword evidence="4" id="KW-0050">Antiport</keyword>
<dbReference type="GO" id="GO:0120029">
    <property type="term" value="P:proton export across plasma membrane"/>
    <property type="evidence" value="ECO:0007669"/>
    <property type="project" value="InterPro"/>
</dbReference>
<feature type="transmembrane region" description="Helical" evidence="12">
    <location>
        <begin position="367"/>
        <end position="388"/>
    </location>
</feature>
<keyword evidence="9 12" id="KW-0472">Membrane</keyword>
<name>A0A4S8MVH3_DENBC</name>
<dbReference type="GO" id="GO:0036376">
    <property type="term" value="P:sodium ion export across plasma membrane"/>
    <property type="evidence" value="ECO:0007669"/>
    <property type="project" value="InterPro"/>
</dbReference>
<feature type="compositionally biased region" description="Gly residues" evidence="11">
    <location>
        <begin position="863"/>
        <end position="873"/>
    </location>
</feature>
<feature type="transmembrane region" description="Helical" evidence="12">
    <location>
        <begin position="12"/>
        <end position="32"/>
    </location>
</feature>
<feature type="transmembrane region" description="Helical" evidence="12">
    <location>
        <begin position="332"/>
        <end position="355"/>
    </location>
</feature>
<evidence type="ECO:0000256" key="12">
    <source>
        <dbReference type="SAM" id="Phobius"/>
    </source>
</evidence>
<evidence type="ECO:0000256" key="3">
    <source>
        <dbReference type="ARBA" id="ARBA00022448"/>
    </source>
</evidence>
<dbReference type="Pfam" id="PF00999">
    <property type="entry name" value="Na_H_Exchanger"/>
    <property type="match status" value="1"/>
</dbReference>
<evidence type="ECO:0000256" key="6">
    <source>
        <dbReference type="ARBA" id="ARBA00022989"/>
    </source>
</evidence>
<feature type="transmembrane region" description="Helical" evidence="12">
    <location>
        <begin position="209"/>
        <end position="235"/>
    </location>
</feature>
<keyword evidence="8" id="KW-0406">Ion transport</keyword>
<feature type="transmembrane region" description="Helical" evidence="12">
    <location>
        <begin position="247"/>
        <end position="266"/>
    </location>
</feature>
<feature type="compositionally biased region" description="Basic and acidic residues" evidence="11">
    <location>
        <begin position="496"/>
        <end position="508"/>
    </location>
</feature>
<feature type="compositionally biased region" description="Low complexity" evidence="11">
    <location>
        <begin position="1007"/>
        <end position="1017"/>
    </location>
</feature>
<evidence type="ECO:0000256" key="2">
    <source>
        <dbReference type="ARBA" id="ARBA00005248"/>
    </source>
</evidence>
<feature type="compositionally biased region" description="Low complexity" evidence="11">
    <location>
        <begin position="838"/>
        <end position="853"/>
    </location>
</feature>
<dbReference type="GO" id="GO:0005886">
    <property type="term" value="C:plasma membrane"/>
    <property type="evidence" value="ECO:0007669"/>
    <property type="project" value="InterPro"/>
</dbReference>
<keyword evidence="3" id="KW-0813">Transport</keyword>
<feature type="domain" description="Cation/H+ exchanger transmembrane" evidence="13">
    <location>
        <begin position="28"/>
        <end position="447"/>
    </location>
</feature>
<feature type="compositionally biased region" description="Basic and acidic residues" evidence="11">
    <location>
        <begin position="571"/>
        <end position="581"/>
    </location>
</feature>
<feature type="compositionally biased region" description="Low complexity" evidence="11">
    <location>
        <begin position="605"/>
        <end position="625"/>
    </location>
</feature>
<feature type="compositionally biased region" description="Acidic residues" evidence="11">
    <location>
        <begin position="639"/>
        <end position="658"/>
    </location>
</feature>
<feature type="transmembrane region" description="Helical" evidence="12">
    <location>
        <begin position="300"/>
        <end position="320"/>
    </location>
</feature>
<feature type="transmembrane region" description="Helical" evidence="12">
    <location>
        <begin position="430"/>
        <end position="452"/>
    </location>
</feature>
<sequence>MPFRPFEVNVPHIVYACLGGFVVLFGMFSLFLRERLYIGEACWAFLFGIIIGPYGANIFNPHAWGDSSEETTNAITLEFTRVVLAIGVFAIGVELPKAYMKKHWKSLFFLLGPIMTWGWFISAAFIYALVPGLNFLSSLCVAACLTPTDPILAAAVIGGKYADKHVPAHIRHLLAAESGCNDGAAFPFLYIAIYLIIDKSTGEAVRDWFLLLWLYQVLLGVLIGAALGFAFRYLMKFCQRHDLIDRHSYVAQYVSLALLTIGIVVLLGSDDLLSTFACGTAFAWDGFFNIQTSETSFSSVIDLLFNIAAFVYVGAWMPFNMFSMKEELTLEVWRLVVIAILVLVFRRLPVMMACYKWMPDVKTAREALFSGHFGPIGVGAVFISTLAAEVLNEHIDEVDATNSSNTSGAEGGGEEVGDQTRLLAKAIQPIVAFMVLCSIMVHGLSIPGFSLSKRIHSRTFSRRTTIGAATGGRGTMDGNGGAAGPEWATQVGIIKSPEDVVINRDPEHVRRRRKDQQPEGDEKKDGVEDDEKDAERRRRDEVDRAERGEGSLSIEEKERMEDDGSPGESTVLERKSSDRLSKTSSSLGETQPVVFARDHATKRVSSSSSSSSASSSSRQPQQQQQVVTDAGAERVLDSAEVEEAEAEGGEGVIEEDEWREGPHRVIERRRGLGEEVEVEVVRNYYYEGHGHSHHHHHGLGGLTGKRTRKDSTKSSRSHKSGKSVKGGGGGEQGGSRRHERKIFRGTSSEDARGQVKEYLARLGGEAKEEVEKVEERVSEEVGKVEERVGSEVGKVEEKVGEIVDIGSGGGDEEEWASENDEDDGDNDKDNETAKLRHSSGSRSKSPKMSGSGSVRRKSVRSSKGGGGGGGGLMGRVMRRARNAVPAIGTSGSSSTSDHRFASSTITSQGAQPERAYEQDGEEEEERGRGRSRGRLATTAAATTGAEANAIPTVVVPSSSPSPNPTSNNTPATGTGTGTGIGIPLTRTRSQSPLSAGHRRSYSGQLGLGHNNNNNNNNRLRHHRLDSLRVDHTPSGLGSREQSPARSIRFFDEQQQQQPASAPAHRDSFGMGGGGSGGGGGGSRSGSQPGTPMHGD</sequence>
<evidence type="ECO:0000256" key="8">
    <source>
        <dbReference type="ARBA" id="ARBA00023065"/>
    </source>
</evidence>
<comment type="similarity">
    <text evidence="2">Belongs to the fungal Na(+)/H(+) exchanger family.</text>
</comment>
<evidence type="ECO:0000256" key="10">
    <source>
        <dbReference type="ARBA" id="ARBA00023201"/>
    </source>
</evidence>
<reference evidence="14 15" key="1">
    <citation type="journal article" date="2019" name="Nat. Ecol. Evol.">
        <title>Megaphylogeny resolves global patterns of mushroom evolution.</title>
        <authorList>
            <person name="Varga T."/>
            <person name="Krizsan K."/>
            <person name="Foldi C."/>
            <person name="Dima B."/>
            <person name="Sanchez-Garcia M."/>
            <person name="Sanchez-Ramirez S."/>
            <person name="Szollosi G.J."/>
            <person name="Szarkandi J.G."/>
            <person name="Papp V."/>
            <person name="Albert L."/>
            <person name="Andreopoulos W."/>
            <person name="Angelini C."/>
            <person name="Antonin V."/>
            <person name="Barry K.W."/>
            <person name="Bougher N.L."/>
            <person name="Buchanan P."/>
            <person name="Buyck B."/>
            <person name="Bense V."/>
            <person name="Catcheside P."/>
            <person name="Chovatia M."/>
            <person name="Cooper J."/>
            <person name="Damon W."/>
            <person name="Desjardin D."/>
            <person name="Finy P."/>
            <person name="Geml J."/>
            <person name="Haridas S."/>
            <person name="Hughes K."/>
            <person name="Justo A."/>
            <person name="Karasinski D."/>
            <person name="Kautmanova I."/>
            <person name="Kiss B."/>
            <person name="Kocsube S."/>
            <person name="Kotiranta H."/>
            <person name="LaButti K.M."/>
            <person name="Lechner B.E."/>
            <person name="Liimatainen K."/>
            <person name="Lipzen A."/>
            <person name="Lukacs Z."/>
            <person name="Mihaltcheva S."/>
            <person name="Morgado L.N."/>
            <person name="Niskanen T."/>
            <person name="Noordeloos M.E."/>
            <person name="Ohm R.A."/>
            <person name="Ortiz-Santana B."/>
            <person name="Ovrebo C."/>
            <person name="Racz N."/>
            <person name="Riley R."/>
            <person name="Savchenko A."/>
            <person name="Shiryaev A."/>
            <person name="Soop K."/>
            <person name="Spirin V."/>
            <person name="Szebenyi C."/>
            <person name="Tomsovsky M."/>
            <person name="Tulloss R.E."/>
            <person name="Uehling J."/>
            <person name="Grigoriev I.V."/>
            <person name="Vagvolgyi C."/>
            <person name="Papp T."/>
            <person name="Martin F.M."/>
            <person name="Miettinen O."/>
            <person name="Hibbett D.S."/>
            <person name="Nagy L.G."/>
        </authorList>
    </citation>
    <scope>NUCLEOTIDE SEQUENCE [LARGE SCALE GENOMIC DNA]</scope>
    <source>
        <strain evidence="14 15">CBS 962.96</strain>
    </source>
</reference>
<proteinExistence type="inferred from homology"/>
<dbReference type="GO" id="GO:0042391">
    <property type="term" value="P:regulation of membrane potential"/>
    <property type="evidence" value="ECO:0007669"/>
    <property type="project" value="InterPro"/>
</dbReference>
<feature type="compositionally biased region" description="Gly residues" evidence="11">
    <location>
        <begin position="469"/>
        <end position="483"/>
    </location>
</feature>
<evidence type="ECO:0000256" key="4">
    <source>
        <dbReference type="ARBA" id="ARBA00022449"/>
    </source>
</evidence>
<feature type="compositionally biased region" description="Basic and acidic residues" evidence="11">
    <location>
        <begin position="515"/>
        <end position="526"/>
    </location>
</feature>
<dbReference type="FunFam" id="1.20.1530.20:FF:000015">
    <property type="entry name" value="Na(+)/H(+) antiporter 2"/>
    <property type="match status" value="1"/>
</dbReference>
<feature type="compositionally biased region" description="Basic and acidic residues" evidence="11">
    <location>
        <begin position="533"/>
        <end position="562"/>
    </location>
</feature>
<accession>A0A4S8MVH3</accession>
<keyword evidence="15" id="KW-1185">Reference proteome</keyword>
<dbReference type="EMBL" id="ML179043">
    <property type="protein sequence ID" value="THV06424.1"/>
    <property type="molecule type" value="Genomic_DNA"/>
</dbReference>
<keyword evidence="10" id="KW-0739">Sodium transport</keyword>
<dbReference type="OrthoDB" id="2190219at2759"/>
<dbReference type="GO" id="GO:0030007">
    <property type="term" value="P:intracellular potassium ion homeostasis"/>
    <property type="evidence" value="ECO:0007669"/>
    <property type="project" value="TreeGrafter"/>
</dbReference>
<dbReference type="AlphaFoldDB" id="A0A4S8MVH3"/>
<feature type="compositionally biased region" description="Polar residues" evidence="11">
    <location>
        <begin position="889"/>
        <end position="910"/>
    </location>
</feature>
<dbReference type="GO" id="GO:0015385">
    <property type="term" value="F:sodium:proton antiporter activity"/>
    <property type="evidence" value="ECO:0007669"/>
    <property type="project" value="InterPro"/>
</dbReference>
<comment type="subcellular location">
    <subcellularLocation>
        <location evidence="1">Membrane</location>
        <topology evidence="1">Multi-pass membrane protein</topology>
    </subcellularLocation>
</comment>
<dbReference type="PANTHER" id="PTHR31382">
    <property type="entry name" value="NA(+)/H(+) ANTIPORTER"/>
    <property type="match status" value="1"/>
</dbReference>